<dbReference type="Gene3D" id="1.10.10.630">
    <property type="entry name" value="DnaD domain-like"/>
    <property type="match status" value="1"/>
</dbReference>
<evidence type="ECO:0000313" key="5">
    <source>
        <dbReference type="Proteomes" id="UP000776629"/>
    </source>
</evidence>
<gene>
    <name evidence="4" type="ORF">H5993_07770</name>
</gene>
<keyword evidence="5" id="KW-1185">Reference proteome</keyword>
<protein>
    <submittedName>
        <fullName evidence="4">DnaD domain protein</fullName>
    </submittedName>
</protein>
<organism evidence="4 5">
    <name type="scientific">Limosilactobacillus alvi</name>
    <dbReference type="NCBI Taxonomy" id="990412"/>
    <lineage>
        <taxon>Bacteria</taxon>
        <taxon>Bacillati</taxon>
        <taxon>Bacillota</taxon>
        <taxon>Bacilli</taxon>
        <taxon>Lactobacillales</taxon>
        <taxon>Lactobacillaceae</taxon>
        <taxon>Limosilactobacillus</taxon>
    </lineage>
</organism>
<feature type="domain" description="DnaD N-terminal" evidence="3">
    <location>
        <begin position="17"/>
        <end position="114"/>
    </location>
</feature>
<dbReference type="Pfam" id="PF07261">
    <property type="entry name" value="DnaB_2"/>
    <property type="match status" value="1"/>
</dbReference>
<evidence type="ECO:0000259" key="2">
    <source>
        <dbReference type="Pfam" id="PF07261"/>
    </source>
</evidence>
<dbReference type="RefSeq" id="WP_204776914.1">
    <property type="nucleotide sequence ID" value="NZ_JACJJQ010000041.1"/>
</dbReference>
<dbReference type="EMBL" id="JACJJQ010000041">
    <property type="protein sequence ID" value="MBM6754652.1"/>
    <property type="molecule type" value="Genomic_DNA"/>
</dbReference>
<comment type="caution">
    <text evidence="4">The sequence shown here is derived from an EMBL/GenBank/DDBJ whole genome shotgun (WGS) entry which is preliminary data.</text>
</comment>
<dbReference type="InterPro" id="IPR036388">
    <property type="entry name" value="WH-like_DNA-bd_sf"/>
</dbReference>
<evidence type="ECO:0000313" key="4">
    <source>
        <dbReference type="EMBL" id="MBM6754652.1"/>
    </source>
</evidence>
<dbReference type="InterPro" id="IPR053162">
    <property type="entry name" value="DnaD"/>
</dbReference>
<reference evidence="4 5" key="1">
    <citation type="journal article" date="2021" name="Sci. Rep.">
        <title>The distribution of antibiotic resistance genes in chicken gut microbiota commensals.</title>
        <authorList>
            <person name="Juricova H."/>
            <person name="Matiasovicova J."/>
            <person name="Kubasova T."/>
            <person name="Cejkova D."/>
            <person name="Rychlik I."/>
        </authorList>
    </citation>
    <scope>NUCLEOTIDE SEQUENCE [LARGE SCALE GENOMIC DNA]</scope>
    <source>
        <strain evidence="4 5">An810</strain>
    </source>
</reference>
<name>A0ABS2EQ68_9LACO</name>
<dbReference type="SUPFAM" id="SSF158499">
    <property type="entry name" value="DnaD domain-like"/>
    <property type="match status" value="1"/>
</dbReference>
<proteinExistence type="inferred from homology"/>
<sequence>MAENILSKYLVLGQTTISNVLLHHYHDLGMSTGEFMVYLELKSFLDRGQVPNIKQIAGYLGTKTDQVYGLIHELANHQFLRQTLQKNESGQEAEVYDFSPLENKIATFLMKDQASQIAQEKVTKEELFKKLESGFGRLLSPMEIGLVNDWLNEDHYDPAIIELALRETVLNGKYNFKYMDRILLNWRRRKLTTAQAVEADLKNYAEQRSGSSVNQKAMDQLPTPHIPIFKLADQPKGKNQ</sequence>
<feature type="domain" description="DnaB/C C-terminal" evidence="2">
    <location>
        <begin position="128"/>
        <end position="200"/>
    </location>
</feature>
<dbReference type="PANTHER" id="PTHR37293">
    <property type="entry name" value="PHAGE REPLICATION PROTEIN-RELATED"/>
    <property type="match status" value="1"/>
</dbReference>
<dbReference type="Proteomes" id="UP000776629">
    <property type="component" value="Unassembled WGS sequence"/>
</dbReference>
<dbReference type="Gene3D" id="1.10.10.10">
    <property type="entry name" value="Winged helix-like DNA-binding domain superfamily/Winged helix DNA-binding domain"/>
    <property type="match status" value="1"/>
</dbReference>
<dbReference type="InterPro" id="IPR053843">
    <property type="entry name" value="DnaD_N"/>
</dbReference>
<dbReference type="PANTHER" id="PTHR37293:SF6">
    <property type="entry name" value="DNA REPLICATION PROTEIN DNAD"/>
    <property type="match status" value="1"/>
</dbReference>
<dbReference type="NCBIfam" id="TIGR01446">
    <property type="entry name" value="DnaD_dom"/>
    <property type="match status" value="1"/>
</dbReference>
<accession>A0ABS2EQ68</accession>
<dbReference type="Pfam" id="PF21984">
    <property type="entry name" value="DnaD_N"/>
    <property type="match status" value="1"/>
</dbReference>
<comment type="similarity">
    <text evidence="1">Belongs to the DnaB/DnaD family.</text>
</comment>
<dbReference type="InterPro" id="IPR006343">
    <property type="entry name" value="DnaB/C_C"/>
</dbReference>
<evidence type="ECO:0000259" key="3">
    <source>
        <dbReference type="Pfam" id="PF21984"/>
    </source>
</evidence>
<evidence type="ECO:0000256" key="1">
    <source>
        <dbReference type="ARBA" id="ARBA00093462"/>
    </source>
</evidence>
<dbReference type="InterPro" id="IPR034829">
    <property type="entry name" value="DnaD-like_sf"/>
</dbReference>